<accession>A0A6B0UGE6</accession>
<evidence type="ECO:0000313" key="2">
    <source>
        <dbReference type="EMBL" id="MXU86043.1"/>
    </source>
</evidence>
<keyword evidence="1" id="KW-0732">Signal</keyword>
<dbReference type="EMBL" id="GIFC01003960">
    <property type="protein sequence ID" value="MXU86043.1"/>
    <property type="molecule type" value="Transcribed_RNA"/>
</dbReference>
<evidence type="ECO:0000256" key="1">
    <source>
        <dbReference type="SAM" id="SignalP"/>
    </source>
</evidence>
<protein>
    <submittedName>
        <fullName evidence="2">Putative secreted protein</fullName>
    </submittedName>
</protein>
<organism evidence="2">
    <name type="scientific">Ixodes ricinus</name>
    <name type="common">Common tick</name>
    <name type="synonym">Acarus ricinus</name>
    <dbReference type="NCBI Taxonomy" id="34613"/>
    <lineage>
        <taxon>Eukaryota</taxon>
        <taxon>Metazoa</taxon>
        <taxon>Ecdysozoa</taxon>
        <taxon>Arthropoda</taxon>
        <taxon>Chelicerata</taxon>
        <taxon>Arachnida</taxon>
        <taxon>Acari</taxon>
        <taxon>Parasitiformes</taxon>
        <taxon>Ixodida</taxon>
        <taxon>Ixodoidea</taxon>
        <taxon>Ixodidae</taxon>
        <taxon>Ixodinae</taxon>
        <taxon>Ixodes</taxon>
    </lineage>
</organism>
<feature type="signal peptide" evidence="1">
    <location>
        <begin position="1"/>
        <end position="23"/>
    </location>
</feature>
<sequence>MSASTQSAMLLSGMLCCVSRLYGTYGAASRPLSSASTSSRFRTFLRRSASVCRISSSSIWVRPASAPMFQWPAGSPDSISARSNPGGTT</sequence>
<dbReference type="AlphaFoldDB" id="A0A6B0UGE6"/>
<proteinExistence type="predicted"/>
<name>A0A6B0UGE6_IXORI</name>
<reference evidence="2" key="1">
    <citation type="submission" date="2019-12" db="EMBL/GenBank/DDBJ databases">
        <title>An insight into the sialome of adult female Ixodes ricinus ticks feeding for 6 days.</title>
        <authorList>
            <person name="Perner J."/>
            <person name="Ribeiro J.M.C."/>
        </authorList>
    </citation>
    <scope>NUCLEOTIDE SEQUENCE</scope>
    <source>
        <strain evidence="2">Semi-engorged</strain>
        <tissue evidence="2">Salivary glands</tissue>
    </source>
</reference>
<feature type="chain" id="PRO_5025444489" evidence="1">
    <location>
        <begin position="24"/>
        <end position="89"/>
    </location>
</feature>